<accession>A0A4S3JN81</accession>
<dbReference type="EMBL" id="SOSA01000089">
    <property type="protein sequence ID" value="THC97043.1"/>
    <property type="molecule type" value="Genomic_DNA"/>
</dbReference>
<dbReference type="AlphaFoldDB" id="A0A4S3JN81"/>
<evidence type="ECO:0000313" key="2">
    <source>
        <dbReference type="Proteomes" id="UP000308092"/>
    </source>
</evidence>
<comment type="caution">
    <text evidence="1">The sequence shown here is derived from an EMBL/GenBank/DDBJ whole genome shotgun (WGS) entry which is preliminary data.</text>
</comment>
<organism evidence="1 2">
    <name type="scientific">Aspergillus tanneri</name>
    <dbReference type="NCBI Taxonomy" id="1220188"/>
    <lineage>
        <taxon>Eukaryota</taxon>
        <taxon>Fungi</taxon>
        <taxon>Dikarya</taxon>
        <taxon>Ascomycota</taxon>
        <taxon>Pezizomycotina</taxon>
        <taxon>Eurotiomycetes</taxon>
        <taxon>Eurotiomycetidae</taxon>
        <taxon>Eurotiales</taxon>
        <taxon>Aspergillaceae</taxon>
        <taxon>Aspergillus</taxon>
        <taxon>Aspergillus subgen. Circumdati</taxon>
    </lineage>
</organism>
<proteinExistence type="predicted"/>
<keyword evidence="2" id="KW-1185">Reference proteome</keyword>
<gene>
    <name evidence="1" type="ORF">EYZ11_003486</name>
</gene>
<sequence length="141" mass="15063">MERITHAHGIQYDGAMHLTYGDGLASPSGASAAVHRVSDTVGILLNATLSVHARFNAEAETGQIYAASILHLATHACDAVFCRPSGRVQQPKFGLSLLAGHLIADATLVTVRRSTAVSAFLMKIAYRRNRPEHQDCTPTGN</sequence>
<dbReference type="VEuPathDB" id="FungiDB:EYZ11_003486"/>
<name>A0A4S3JN81_9EURO</name>
<reference evidence="1 2" key="1">
    <citation type="submission" date="2019-03" db="EMBL/GenBank/DDBJ databases">
        <title>The genome sequence of a newly discovered highly antifungal drug resistant Aspergillus species, Aspergillus tanneri NIH 1004.</title>
        <authorList>
            <person name="Mounaud S."/>
            <person name="Singh I."/>
            <person name="Joardar V."/>
            <person name="Pakala S."/>
            <person name="Pakala S."/>
            <person name="Venepally P."/>
            <person name="Hoover J."/>
            <person name="Nierman W."/>
            <person name="Chung J."/>
            <person name="Losada L."/>
        </authorList>
    </citation>
    <scope>NUCLEOTIDE SEQUENCE [LARGE SCALE GENOMIC DNA]</scope>
    <source>
        <strain evidence="1 2">NIH1004</strain>
    </source>
</reference>
<evidence type="ECO:0000313" key="1">
    <source>
        <dbReference type="EMBL" id="THC97043.1"/>
    </source>
</evidence>
<dbReference type="Proteomes" id="UP000308092">
    <property type="component" value="Unassembled WGS sequence"/>
</dbReference>
<protein>
    <submittedName>
        <fullName evidence="1">Uncharacterized protein</fullName>
    </submittedName>
</protein>